<dbReference type="AlphaFoldDB" id="A0A8X6U454"/>
<keyword evidence="2" id="KW-1185">Reference proteome</keyword>
<gene>
    <name evidence="1" type="primary">AVEN_109256_1</name>
    <name evidence="1" type="ORF">NPIL_534661</name>
</gene>
<dbReference type="Proteomes" id="UP000887013">
    <property type="component" value="Unassembled WGS sequence"/>
</dbReference>
<name>A0A8X6U454_NEPPI</name>
<comment type="caution">
    <text evidence="1">The sequence shown here is derived from an EMBL/GenBank/DDBJ whole genome shotgun (WGS) entry which is preliminary data.</text>
</comment>
<reference evidence="1" key="1">
    <citation type="submission" date="2020-08" db="EMBL/GenBank/DDBJ databases">
        <title>Multicomponent nature underlies the extraordinary mechanical properties of spider dragline silk.</title>
        <authorList>
            <person name="Kono N."/>
            <person name="Nakamura H."/>
            <person name="Mori M."/>
            <person name="Yoshida Y."/>
            <person name="Ohtoshi R."/>
            <person name="Malay A.D."/>
            <person name="Moran D.A.P."/>
            <person name="Tomita M."/>
            <person name="Numata K."/>
            <person name="Arakawa K."/>
        </authorList>
    </citation>
    <scope>NUCLEOTIDE SEQUENCE</scope>
</reference>
<protein>
    <submittedName>
        <fullName evidence="1">Integrase catalytic domain-containing protein</fullName>
    </submittedName>
</protein>
<dbReference type="EMBL" id="BMAW01117713">
    <property type="protein sequence ID" value="GFT76516.1"/>
    <property type="molecule type" value="Genomic_DNA"/>
</dbReference>
<accession>A0A8X6U454</accession>
<proteinExistence type="predicted"/>
<sequence length="158" mass="18557">MELFAAVIGARVANSVVEALQSKTVEKYFWIDSIIESSVDIKRRKLINTFAWILRIKHNCLYPRDRKLGELTAAEFHKMQIRIIVMIQEEYFTSESDNQLKTLQLFKDKQELIRMKTKIVFRKDNKDFLTSAVLPTTPEVVKRLHGYTHEKNCHEGSR</sequence>
<dbReference type="OrthoDB" id="6428494at2759"/>
<evidence type="ECO:0000313" key="2">
    <source>
        <dbReference type="Proteomes" id="UP000887013"/>
    </source>
</evidence>
<organism evidence="1 2">
    <name type="scientific">Nephila pilipes</name>
    <name type="common">Giant wood spider</name>
    <name type="synonym">Nephila maculata</name>
    <dbReference type="NCBI Taxonomy" id="299642"/>
    <lineage>
        <taxon>Eukaryota</taxon>
        <taxon>Metazoa</taxon>
        <taxon>Ecdysozoa</taxon>
        <taxon>Arthropoda</taxon>
        <taxon>Chelicerata</taxon>
        <taxon>Arachnida</taxon>
        <taxon>Araneae</taxon>
        <taxon>Araneomorphae</taxon>
        <taxon>Entelegynae</taxon>
        <taxon>Araneoidea</taxon>
        <taxon>Nephilidae</taxon>
        <taxon>Nephila</taxon>
    </lineage>
</organism>
<evidence type="ECO:0000313" key="1">
    <source>
        <dbReference type="EMBL" id="GFT76516.1"/>
    </source>
</evidence>